<dbReference type="Pfam" id="PF02348">
    <property type="entry name" value="CTP_transf_3"/>
    <property type="match status" value="1"/>
</dbReference>
<name>D9TJP8_CALOO</name>
<dbReference type="CDD" id="cd02513">
    <property type="entry name" value="CMP-NeuAc_Synthase"/>
    <property type="match status" value="1"/>
</dbReference>
<dbReference type="GO" id="GO:0008781">
    <property type="term" value="F:N-acylneuraminate cytidylyltransferase activity"/>
    <property type="evidence" value="ECO:0007669"/>
    <property type="project" value="TreeGrafter"/>
</dbReference>
<dbReference type="PANTHER" id="PTHR21485:SF6">
    <property type="entry name" value="N-ACYLNEURAMINATE CYTIDYLYLTRANSFERASE-RELATED"/>
    <property type="match status" value="1"/>
</dbReference>
<dbReference type="InterPro" id="IPR029044">
    <property type="entry name" value="Nucleotide-diphossugar_trans"/>
</dbReference>
<sequence>MYKGKTFLGVIPARGGSKGIPRKNIINVCGKPLIQYTIEEALKSNFLDKVIVSTEDEEIAKISRECGAEVPFLRPKELAEDTTKTIEVLIHAVNEMKKQGYTYDYVVLLQPTQPLRRYWHIDEAIAMIVDRNEESLVSVSEVREHPLLMRKIDENGKVINLFGDNSDLRRQEFPKIYKVNGAIYINKINENFNAKVSPNDNKLAYIMDRKYDIDIDEPIDVEIFKLMLERIIN</sequence>
<accession>D9TJP8</accession>
<organism evidence="1 2">
    <name type="scientific">Caldicellulosiruptor obsidiansis (strain ATCC BAA-2073 / JCM 16842 / OB47)</name>
    <dbReference type="NCBI Taxonomy" id="608506"/>
    <lineage>
        <taxon>Bacteria</taxon>
        <taxon>Bacillati</taxon>
        <taxon>Bacillota</taxon>
        <taxon>Bacillota incertae sedis</taxon>
        <taxon>Caldicellulosiruptorales</taxon>
        <taxon>Caldicellulosiruptoraceae</taxon>
        <taxon>Caldicellulosiruptor</taxon>
    </lineage>
</organism>
<proteinExistence type="predicted"/>
<keyword evidence="1" id="KW-0808">Transferase</keyword>
<dbReference type="KEGG" id="cob:COB47_0923"/>
<dbReference type="PANTHER" id="PTHR21485">
    <property type="entry name" value="HAD SUPERFAMILY MEMBERS CMAS AND KDSC"/>
    <property type="match status" value="1"/>
</dbReference>
<keyword evidence="1" id="KW-0548">Nucleotidyltransferase</keyword>
<evidence type="ECO:0000313" key="1">
    <source>
        <dbReference type="EMBL" id="ADL42230.1"/>
    </source>
</evidence>
<dbReference type="HOGENOM" id="CLU_042930_1_1_9"/>
<dbReference type="STRING" id="608506.COB47_0923"/>
<dbReference type="eggNOG" id="COG1083">
    <property type="taxonomic scope" value="Bacteria"/>
</dbReference>
<gene>
    <name evidence="1" type="ordered locus">COB47_0923</name>
</gene>
<dbReference type="RefSeq" id="WP_013290230.1">
    <property type="nucleotide sequence ID" value="NC_014392.1"/>
</dbReference>
<protein>
    <submittedName>
        <fullName evidence="1">Acylneuraminate cytidylyltransferase</fullName>
    </submittedName>
</protein>
<evidence type="ECO:0000313" key="2">
    <source>
        <dbReference type="Proteomes" id="UP000000347"/>
    </source>
</evidence>
<dbReference type="EMBL" id="CP002164">
    <property type="protein sequence ID" value="ADL42230.1"/>
    <property type="molecule type" value="Genomic_DNA"/>
</dbReference>
<dbReference type="Gene3D" id="3.90.550.10">
    <property type="entry name" value="Spore Coat Polysaccharide Biosynthesis Protein SpsA, Chain A"/>
    <property type="match status" value="1"/>
</dbReference>
<dbReference type="InterPro" id="IPR003329">
    <property type="entry name" value="Cytidylyl_trans"/>
</dbReference>
<dbReference type="Proteomes" id="UP000000347">
    <property type="component" value="Chromosome"/>
</dbReference>
<dbReference type="SUPFAM" id="SSF53448">
    <property type="entry name" value="Nucleotide-diphospho-sugar transferases"/>
    <property type="match status" value="1"/>
</dbReference>
<dbReference type="AlphaFoldDB" id="D9TJP8"/>
<reference evidence="1 2" key="1">
    <citation type="journal article" date="2010" name="J. Bacteriol.">
        <title>Complete genome sequence of the cellulolytic thermophile Caldicellulosiruptor obsidiansis OB47T.</title>
        <authorList>
            <person name="Elkins J.G."/>
            <person name="Lochner A."/>
            <person name="Hamilton-Brehm S.D."/>
            <person name="Davenport K.W."/>
            <person name="Podar M."/>
            <person name="Brown S.D."/>
            <person name="Land M.L."/>
            <person name="Hauser L.J."/>
            <person name="Klingeman D.M."/>
            <person name="Raman B."/>
            <person name="Goodwin L.A."/>
            <person name="Tapia R."/>
            <person name="Meincke L.J."/>
            <person name="Detter J.C."/>
            <person name="Bruce D.C."/>
            <person name="Han C.S."/>
            <person name="Palumbo A.V."/>
            <person name="Cottingham R.W."/>
            <person name="Keller M."/>
            <person name="Graham D.E."/>
        </authorList>
    </citation>
    <scope>NUCLEOTIDE SEQUENCE [LARGE SCALE GENOMIC DNA]</scope>
    <source>
        <strain evidence="2">ATCC BAA-2073 / strain OB47</strain>
    </source>
</reference>
<dbReference type="InterPro" id="IPR050793">
    <property type="entry name" value="CMP-NeuNAc_synthase"/>
</dbReference>
<dbReference type="OrthoDB" id="9805604at2"/>
<keyword evidence="2" id="KW-1185">Reference proteome</keyword>